<dbReference type="PANTHER" id="PTHR14102:SF15">
    <property type="entry name" value="KIAA1614 ORTHOLOG"/>
    <property type="match status" value="1"/>
</dbReference>
<dbReference type="InterPro" id="IPR036034">
    <property type="entry name" value="PDZ_sf"/>
</dbReference>
<dbReference type="Gene3D" id="2.30.42.10">
    <property type="match status" value="1"/>
</dbReference>
<dbReference type="GO" id="GO:0016324">
    <property type="term" value="C:apical plasma membrane"/>
    <property type="evidence" value="ECO:0007669"/>
    <property type="project" value="TreeGrafter"/>
</dbReference>
<sequence>MPVFPPLARFHFLSLLALPLPGVYVEKVADCSAEGPYVGLLGLGDEILQVNGEAVAGLTLDQVTRLMTRESTASLRIMPARRNQR</sequence>
<dbReference type="GO" id="GO:0060341">
    <property type="term" value="P:regulation of cellular localization"/>
    <property type="evidence" value="ECO:0007669"/>
    <property type="project" value="TreeGrafter"/>
</dbReference>
<accession>A0A8D2ZEM9</accession>
<evidence type="ECO:0000259" key="2">
    <source>
        <dbReference type="PROSITE" id="PS50106"/>
    </source>
</evidence>
<evidence type="ECO:0000313" key="4">
    <source>
        <dbReference type="Proteomes" id="UP000694558"/>
    </source>
</evidence>
<evidence type="ECO:0000313" key="3">
    <source>
        <dbReference type="Ensembl" id="ENSSMAP00000000995.2"/>
    </source>
</evidence>
<dbReference type="GO" id="GO:0007098">
    <property type="term" value="P:centrosome cycle"/>
    <property type="evidence" value="ECO:0007669"/>
    <property type="project" value="TreeGrafter"/>
</dbReference>
<dbReference type="SUPFAM" id="SSF50156">
    <property type="entry name" value="PDZ domain-like"/>
    <property type="match status" value="1"/>
</dbReference>
<protein>
    <recommendedName>
        <fullName evidence="2">PDZ domain-containing protein</fullName>
    </recommendedName>
</protein>
<dbReference type="InterPro" id="IPR001478">
    <property type="entry name" value="PDZ"/>
</dbReference>
<reference evidence="3" key="2">
    <citation type="submission" date="2025-08" db="UniProtKB">
        <authorList>
            <consortium name="Ensembl"/>
        </authorList>
    </citation>
    <scope>IDENTIFICATION</scope>
</reference>
<dbReference type="InterPro" id="IPR051741">
    <property type="entry name" value="PAR6_homolog"/>
</dbReference>
<feature type="chain" id="PRO_5034378438" description="PDZ domain-containing protein" evidence="1">
    <location>
        <begin position="26"/>
        <end position="85"/>
    </location>
</feature>
<dbReference type="GO" id="GO:0007163">
    <property type="term" value="P:establishment or maintenance of cell polarity"/>
    <property type="evidence" value="ECO:0007669"/>
    <property type="project" value="TreeGrafter"/>
</dbReference>
<dbReference type="AlphaFoldDB" id="A0A8D2ZEM9"/>
<name>A0A8D2ZEM9_SCOMX</name>
<reference evidence="3" key="1">
    <citation type="submission" date="2023-05" db="EMBL/GenBank/DDBJ databases">
        <title>High-quality long-read genome of Scophthalmus maximus.</title>
        <authorList>
            <person name="Lien S."/>
            <person name="Martinez P."/>
        </authorList>
    </citation>
    <scope>NUCLEOTIDE SEQUENCE [LARGE SCALE GENOMIC DNA]</scope>
</reference>
<organism evidence="3 4">
    <name type="scientific">Scophthalmus maximus</name>
    <name type="common">Turbot</name>
    <name type="synonym">Psetta maxima</name>
    <dbReference type="NCBI Taxonomy" id="52904"/>
    <lineage>
        <taxon>Eukaryota</taxon>
        <taxon>Metazoa</taxon>
        <taxon>Chordata</taxon>
        <taxon>Craniata</taxon>
        <taxon>Vertebrata</taxon>
        <taxon>Euteleostomi</taxon>
        <taxon>Actinopterygii</taxon>
        <taxon>Neopterygii</taxon>
        <taxon>Teleostei</taxon>
        <taxon>Neoteleostei</taxon>
        <taxon>Acanthomorphata</taxon>
        <taxon>Carangaria</taxon>
        <taxon>Pleuronectiformes</taxon>
        <taxon>Pleuronectoidei</taxon>
        <taxon>Scophthalmidae</taxon>
        <taxon>Scophthalmus</taxon>
    </lineage>
</organism>
<keyword evidence="1" id="KW-0732">Signal</keyword>
<dbReference type="PROSITE" id="PS50106">
    <property type="entry name" value="PDZ"/>
    <property type="match status" value="1"/>
</dbReference>
<evidence type="ECO:0000256" key="1">
    <source>
        <dbReference type="SAM" id="SignalP"/>
    </source>
</evidence>
<dbReference type="GO" id="GO:0005634">
    <property type="term" value="C:nucleus"/>
    <property type="evidence" value="ECO:0007669"/>
    <property type="project" value="TreeGrafter"/>
</dbReference>
<feature type="domain" description="PDZ" evidence="2">
    <location>
        <begin position="22"/>
        <end position="67"/>
    </location>
</feature>
<dbReference type="PANTHER" id="PTHR14102">
    <property type="entry name" value="PAR-6-RELATED"/>
    <property type="match status" value="1"/>
</dbReference>
<dbReference type="GO" id="GO:0005938">
    <property type="term" value="C:cell cortex"/>
    <property type="evidence" value="ECO:0007669"/>
    <property type="project" value="TreeGrafter"/>
</dbReference>
<feature type="signal peptide" evidence="1">
    <location>
        <begin position="1"/>
        <end position="25"/>
    </location>
</feature>
<dbReference type="Ensembl" id="ENSSMAT00000001017.2">
    <property type="protein sequence ID" value="ENSSMAP00000000995.2"/>
    <property type="gene ID" value="ENSSMAG00000000632.2"/>
</dbReference>
<dbReference type="Proteomes" id="UP000694558">
    <property type="component" value="Chromosome 7"/>
</dbReference>
<proteinExistence type="predicted"/>
<dbReference type="GeneTree" id="ENSGT01030000240206"/>